<comment type="caution">
    <text evidence="2">The sequence shown here is derived from an EMBL/GenBank/DDBJ whole genome shotgun (WGS) entry which is preliminary data.</text>
</comment>
<feature type="compositionally biased region" description="Basic and acidic residues" evidence="1">
    <location>
        <begin position="844"/>
        <end position="853"/>
    </location>
</feature>
<sequence length="888" mass="95914">MAPPGQRTFVPVPKAVGIQSLLARPEGAAVVSHPPMRSREVQEAYRKRTRAAAPDPSTDVELRRQRLEAAHDKKERDKEKGAVKARAAREKKAEKERAEREEKKRLGLPLVGGGGMERRREVGGVELVRPLEAAPGADKENKNPEGEQPPAKRQKVEEGERKPMQRAPSRKRVFGQNLPLKVHVDAVRPVDQKQQRPSVSPSKKPPTELVQHAEENQHAPRRPSPKRDTGSPGSPAKKRFRSSPAAKEAARDRLDSAPSGRPLESKAAPAVSVPKMCTDTHKLEGKESEGKESAGIIGSDLRRAEQKLEKRRLTPAREDIPFSNRVMTTKSESKPASFSKPTSIAKSHPAPTAAPGARVFKTTPKSDNSASTGYSCARAGTQKPPKAGGIGDICEASTKDQPSNSASRNPAHRSAVRSFTGTLFQGTATSGTGAFFGGGTSKSSFTDGAPSWTTAHYPFKKASFAQPPQKPLTKPSTTLPAVPPQRPPVAYPKCSAHSRAPPTTAASFGYLPPAQPRGLPKRAAPRPAFVRPAHPQHSPTVPAFKSNNVSTGSTGFQKPKFLPNHIDPGTPTNPGMHTVGPKAGTVPPLSTQRFLEIYVDSVLPSPSQEERELQECSAVPPPRPAFIKPRPMVTSRPQPPPFKSRPPVPRFSKTPTPRPNPPPRQSSRVNPIRLQAVQQMDDSLPFFSTQDWAISSQDIREVEERVTPSKPPPKPRAELRPSPLGNNMPYLAEARPPPPILSSVAKGPARNIAPQRSSIQPSPVVQAGLPPRALPSVDKGPSRKGLLDQTLVQAANPRADSAKPTLSPFGSCSDRPRFFNTQESVDPQELMNLVAENIRACHGVEEERQRQQQDKAGGCGGDQGAGALLSQETDYGDLDLDAADLMDF</sequence>
<feature type="compositionally biased region" description="Basic and acidic residues" evidence="1">
    <location>
        <begin position="300"/>
        <end position="320"/>
    </location>
</feature>
<feature type="region of interest" description="Disordered" evidence="1">
    <location>
        <begin position="605"/>
        <end position="677"/>
    </location>
</feature>
<name>A0AA40F7W8_9PEZI</name>
<feature type="compositionally biased region" description="Basic and acidic residues" evidence="1">
    <location>
        <begin position="698"/>
        <end position="707"/>
    </location>
</feature>
<feature type="compositionally biased region" description="Basic and acidic residues" evidence="1">
    <location>
        <begin position="278"/>
        <end position="292"/>
    </location>
</feature>
<protein>
    <submittedName>
        <fullName evidence="2">Uncharacterized protein</fullName>
    </submittedName>
</protein>
<dbReference type="Proteomes" id="UP001172155">
    <property type="component" value="Unassembled WGS sequence"/>
</dbReference>
<feature type="compositionally biased region" description="Basic and acidic residues" evidence="1">
    <location>
        <begin position="60"/>
        <end position="105"/>
    </location>
</feature>
<feature type="compositionally biased region" description="Basic and acidic residues" evidence="1">
    <location>
        <begin position="154"/>
        <end position="163"/>
    </location>
</feature>
<feature type="compositionally biased region" description="Polar residues" evidence="1">
    <location>
        <begin position="545"/>
        <end position="556"/>
    </location>
</feature>
<evidence type="ECO:0000256" key="1">
    <source>
        <dbReference type="SAM" id="MobiDB-lite"/>
    </source>
</evidence>
<gene>
    <name evidence="2" type="ORF">B0T18DRAFT_483701</name>
</gene>
<feature type="compositionally biased region" description="Basic and acidic residues" evidence="1">
    <location>
        <begin position="37"/>
        <end position="46"/>
    </location>
</feature>
<feature type="region of interest" description="Disordered" evidence="1">
    <location>
        <begin position="697"/>
        <end position="819"/>
    </location>
</feature>
<evidence type="ECO:0000313" key="2">
    <source>
        <dbReference type="EMBL" id="KAK0752770.1"/>
    </source>
</evidence>
<organism evidence="2 3">
    <name type="scientific">Schizothecium vesticola</name>
    <dbReference type="NCBI Taxonomy" id="314040"/>
    <lineage>
        <taxon>Eukaryota</taxon>
        <taxon>Fungi</taxon>
        <taxon>Dikarya</taxon>
        <taxon>Ascomycota</taxon>
        <taxon>Pezizomycotina</taxon>
        <taxon>Sordariomycetes</taxon>
        <taxon>Sordariomycetidae</taxon>
        <taxon>Sordariales</taxon>
        <taxon>Schizotheciaceae</taxon>
        <taxon>Schizothecium</taxon>
    </lineage>
</organism>
<feature type="compositionally biased region" description="Low complexity" evidence="1">
    <location>
        <begin position="525"/>
        <end position="535"/>
    </location>
</feature>
<feature type="region of interest" description="Disordered" evidence="1">
    <location>
        <begin position="430"/>
        <end position="587"/>
    </location>
</feature>
<feature type="region of interest" description="Disordered" evidence="1">
    <location>
        <begin position="29"/>
        <end position="418"/>
    </location>
</feature>
<dbReference type="EMBL" id="JAUKUD010000001">
    <property type="protein sequence ID" value="KAK0752770.1"/>
    <property type="molecule type" value="Genomic_DNA"/>
</dbReference>
<feature type="compositionally biased region" description="Pro residues" evidence="1">
    <location>
        <begin position="637"/>
        <end position="649"/>
    </location>
</feature>
<feature type="compositionally biased region" description="Polar residues" evidence="1">
    <location>
        <begin position="399"/>
        <end position="408"/>
    </location>
</feature>
<reference evidence="2" key="1">
    <citation type="submission" date="2023-06" db="EMBL/GenBank/DDBJ databases">
        <title>Genome-scale phylogeny and comparative genomics of the fungal order Sordariales.</title>
        <authorList>
            <consortium name="Lawrence Berkeley National Laboratory"/>
            <person name="Hensen N."/>
            <person name="Bonometti L."/>
            <person name="Westerberg I."/>
            <person name="Brannstrom I.O."/>
            <person name="Guillou S."/>
            <person name="Cros-Aarteil S."/>
            <person name="Calhoun S."/>
            <person name="Haridas S."/>
            <person name="Kuo A."/>
            <person name="Mondo S."/>
            <person name="Pangilinan J."/>
            <person name="Riley R."/>
            <person name="LaButti K."/>
            <person name="Andreopoulos B."/>
            <person name="Lipzen A."/>
            <person name="Chen C."/>
            <person name="Yanf M."/>
            <person name="Daum C."/>
            <person name="Ng V."/>
            <person name="Clum A."/>
            <person name="Steindorff A."/>
            <person name="Ohm R."/>
            <person name="Martin F."/>
            <person name="Silar P."/>
            <person name="Natvig D."/>
            <person name="Lalanne C."/>
            <person name="Gautier V."/>
            <person name="Ament-velasquez S.L."/>
            <person name="Kruys A."/>
            <person name="Hutchinson M.I."/>
            <person name="Powell A.J."/>
            <person name="Barry K."/>
            <person name="Miller A.N."/>
            <person name="Grigoriev I.V."/>
            <person name="Debuchy R."/>
            <person name="Gladieux P."/>
            <person name="Thoren M.H."/>
            <person name="Johannesson H."/>
        </authorList>
    </citation>
    <scope>NUCLEOTIDE SEQUENCE</scope>
    <source>
        <strain evidence="2">SMH3187-1</strain>
    </source>
</reference>
<feature type="region of interest" description="Disordered" evidence="1">
    <location>
        <begin position="844"/>
        <end position="873"/>
    </location>
</feature>
<keyword evidence="3" id="KW-1185">Reference proteome</keyword>
<feature type="compositionally biased region" description="Polar residues" evidence="1">
    <location>
        <begin position="363"/>
        <end position="374"/>
    </location>
</feature>
<evidence type="ECO:0000313" key="3">
    <source>
        <dbReference type="Proteomes" id="UP001172155"/>
    </source>
</evidence>
<feature type="compositionally biased region" description="Basic and acidic residues" evidence="1">
    <location>
        <begin position="182"/>
        <end position="194"/>
    </location>
</feature>
<feature type="compositionally biased region" description="Pro residues" evidence="1">
    <location>
        <begin position="481"/>
        <end position="490"/>
    </location>
</feature>
<proteinExistence type="predicted"/>
<feature type="compositionally biased region" description="Polar residues" evidence="1">
    <location>
        <begin position="325"/>
        <end position="345"/>
    </location>
</feature>
<accession>A0AA40F7W8</accession>
<dbReference type="AlphaFoldDB" id="A0AA40F7W8"/>
<feature type="compositionally biased region" description="Polar residues" evidence="1">
    <location>
        <begin position="754"/>
        <end position="763"/>
    </location>
</feature>